<comment type="catalytic activity">
    <reaction evidence="1">
        <text>a 1,2-diacyl-sn-glycero-3-phospho-(1D-myo-inositol) = 1D-myo-inositol 1,2-cyclic phosphate + a 1,2-diacyl-sn-glycerol</text>
        <dbReference type="Rhea" id="RHEA:17093"/>
        <dbReference type="ChEBI" id="CHEBI:17815"/>
        <dbReference type="ChEBI" id="CHEBI:57880"/>
        <dbReference type="ChEBI" id="CHEBI:58484"/>
        <dbReference type="EC" id="4.6.1.13"/>
    </reaction>
</comment>
<organism evidence="7 8">
    <name type="scientific">Novilysobacter selenitireducens</name>
    <dbReference type="NCBI Taxonomy" id="2872639"/>
    <lineage>
        <taxon>Bacteria</taxon>
        <taxon>Pseudomonadati</taxon>
        <taxon>Pseudomonadota</taxon>
        <taxon>Gammaproteobacteria</taxon>
        <taxon>Lysobacterales</taxon>
        <taxon>Lysobacteraceae</taxon>
        <taxon>Novilysobacter</taxon>
    </lineage>
</organism>
<keyword evidence="8" id="KW-1185">Reference proteome</keyword>
<dbReference type="PROSITE" id="PS50007">
    <property type="entry name" value="PIPLC_X_DOMAIN"/>
    <property type="match status" value="1"/>
</dbReference>
<dbReference type="EC" id="4.6.1.13" evidence="2"/>
<dbReference type="EMBL" id="JAINZW010000061">
    <property type="protein sequence ID" value="MBZ4040729.1"/>
    <property type="molecule type" value="Genomic_DNA"/>
</dbReference>
<dbReference type="Pfam" id="PF00388">
    <property type="entry name" value="PI-PLC-X"/>
    <property type="match status" value="1"/>
</dbReference>
<proteinExistence type="predicted"/>
<evidence type="ECO:0000256" key="2">
    <source>
        <dbReference type="ARBA" id="ARBA00012581"/>
    </source>
</evidence>
<evidence type="ECO:0000259" key="6">
    <source>
        <dbReference type="Pfam" id="PF00388"/>
    </source>
</evidence>
<accession>A0ABS7TA12</accession>
<sequence length="51" mass="5533">MKEPVQFDGSHPLTEYFISSSHNTYLLANQLYGAASAQAYTTGTFGSAFVI</sequence>
<feature type="domain" description="Phosphatidylinositol-specific phospholipase C X" evidence="6">
    <location>
        <begin position="10"/>
        <end position="42"/>
    </location>
</feature>
<evidence type="ECO:0000256" key="1">
    <source>
        <dbReference type="ARBA" id="ARBA00001316"/>
    </source>
</evidence>
<name>A0ABS7TA12_9GAMM</name>
<dbReference type="SUPFAM" id="SSF51695">
    <property type="entry name" value="PLC-like phosphodiesterases"/>
    <property type="match status" value="1"/>
</dbReference>
<protein>
    <recommendedName>
        <fullName evidence="3">1-phosphatidylinositol phosphodiesterase</fullName>
        <ecNumber evidence="2">4.6.1.13</ecNumber>
    </recommendedName>
    <alternativeName>
        <fullName evidence="4">Phosphatidylinositol diacylglycerol-lyase</fullName>
    </alternativeName>
    <alternativeName>
        <fullName evidence="5">Phosphatidylinositol-specific phospholipase C</fullName>
    </alternativeName>
</protein>
<evidence type="ECO:0000313" key="7">
    <source>
        <dbReference type="EMBL" id="MBZ4040729.1"/>
    </source>
</evidence>
<comment type="caution">
    <text evidence="7">The sequence shown here is derived from an EMBL/GenBank/DDBJ whole genome shotgun (WGS) entry which is preliminary data.</text>
</comment>
<reference evidence="7 8" key="1">
    <citation type="submission" date="2021-09" db="EMBL/GenBank/DDBJ databases">
        <title>Lysobacter sp. 13A isolated from the river sediment.</title>
        <authorList>
            <person name="Liu H."/>
            <person name="Li S."/>
            <person name="Mao S."/>
        </authorList>
    </citation>
    <scope>NUCLEOTIDE SEQUENCE [LARGE SCALE GENOMIC DNA]</scope>
    <source>
        <strain evidence="7 8">13A</strain>
    </source>
</reference>
<dbReference type="InterPro" id="IPR017946">
    <property type="entry name" value="PLC-like_Pdiesterase_TIM-brl"/>
</dbReference>
<evidence type="ECO:0000256" key="4">
    <source>
        <dbReference type="ARBA" id="ARBA00030474"/>
    </source>
</evidence>
<dbReference type="InterPro" id="IPR000909">
    <property type="entry name" value="PLipase_C_PInositol-sp_X_dom"/>
</dbReference>
<dbReference type="Gene3D" id="3.20.20.190">
    <property type="entry name" value="Phosphatidylinositol (PI) phosphodiesterase"/>
    <property type="match status" value="1"/>
</dbReference>
<gene>
    <name evidence="7" type="ORF">K6753_14465</name>
</gene>
<evidence type="ECO:0000256" key="5">
    <source>
        <dbReference type="ARBA" id="ARBA00030782"/>
    </source>
</evidence>
<evidence type="ECO:0000256" key="3">
    <source>
        <dbReference type="ARBA" id="ARBA00019758"/>
    </source>
</evidence>
<dbReference type="Proteomes" id="UP001430954">
    <property type="component" value="Unassembled WGS sequence"/>
</dbReference>
<evidence type="ECO:0000313" key="8">
    <source>
        <dbReference type="Proteomes" id="UP001430954"/>
    </source>
</evidence>